<name>A0AAV7NJY4_PLEWA</name>
<evidence type="ECO:0000313" key="2">
    <source>
        <dbReference type="EMBL" id="KAJ1115829.1"/>
    </source>
</evidence>
<proteinExistence type="predicted"/>
<reference evidence="2" key="1">
    <citation type="journal article" date="2022" name="bioRxiv">
        <title>Sequencing and chromosome-scale assembly of the giantPleurodeles waltlgenome.</title>
        <authorList>
            <person name="Brown T."/>
            <person name="Elewa A."/>
            <person name="Iarovenko S."/>
            <person name="Subramanian E."/>
            <person name="Araus A.J."/>
            <person name="Petzold A."/>
            <person name="Susuki M."/>
            <person name="Suzuki K.-i.T."/>
            <person name="Hayashi T."/>
            <person name="Toyoda A."/>
            <person name="Oliveira C."/>
            <person name="Osipova E."/>
            <person name="Leigh N.D."/>
            <person name="Simon A."/>
            <person name="Yun M.H."/>
        </authorList>
    </citation>
    <scope>NUCLEOTIDE SEQUENCE</scope>
    <source>
        <strain evidence="2">20211129_DDA</strain>
        <tissue evidence="2">Liver</tissue>
    </source>
</reference>
<evidence type="ECO:0000256" key="1">
    <source>
        <dbReference type="SAM" id="MobiDB-lite"/>
    </source>
</evidence>
<feature type="region of interest" description="Disordered" evidence="1">
    <location>
        <begin position="136"/>
        <end position="170"/>
    </location>
</feature>
<organism evidence="2 3">
    <name type="scientific">Pleurodeles waltl</name>
    <name type="common">Iberian ribbed newt</name>
    <dbReference type="NCBI Taxonomy" id="8319"/>
    <lineage>
        <taxon>Eukaryota</taxon>
        <taxon>Metazoa</taxon>
        <taxon>Chordata</taxon>
        <taxon>Craniata</taxon>
        <taxon>Vertebrata</taxon>
        <taxon>Euteleostomi</taxon>
        <taxon>Amphibia</taxon>
        <taxon>Batrachia</taxon>
        <taxon>Caudata</taxon>
        <taxon>Salamandroidea</taxon>
        <taxon>Salamandridae</taxon>
        <taxon>Pleurodelinae</taxon>
        <taxon>Pleurodeles</taxon>
    </lineage>
</organism>
<comment type="caution">
    <text evidence="2">The sequence shown here is derived from an EMBL/GenBank/DDBJ whole genome shotgun (WGS) entry which is preliminary data.</text>
</comment>
<accession>A0AAV7NJY4</accession>
<protein>
    <submittedName>
        <fullName evidence="2">Uncharacterized protein</fullName>
    </submittedName>
</protein>
<evidence type="ECO:0000313" key="3">
    <source>
        <dbReference type="Proteomes" id="UP001066276"/>
    </source>
</evidence>
<sequence>MHHLLGIRSGRTGHFNPIHGCFNPIHGRGAILPAINTAPLFHYLIPLVAHPSLGPHLSRSFRRPAPWTHPRPVSTAIRPPAAVPAALRRTDVLRQGTEAHPELLWCPGPFPQPTPWRSLAARHFERGQLQAADAVQPGRRPGNFSSSYLGEQQGARSRRVLPMRADCTLG</sequence>
<keyword evidence="3" id="KW-1185">Reference proteome</keyword>
<dbReference type="EMBL" id="JANPWB010000012">
    <property type="protein sequence ID" value="KAJ1115829.1"/>
    <property type="molecule type" value="Genomic_DNA"/>
</dbReference>
<dbReference type="Proteomes" id="UP001066276">
    <property type="component" value="Chromosome 8"/>
</dbReference>
<gene>
    <name evidence="2" type="ORF">NDU88_004051</name>
</gene>
<dbReference type="AlphaFoldDB" id="A0AAV7NJY4"/>